<accession>A0ABV0VEG5</accession>
<organism evidence="1 2">
    <name type="scientific">Ilyodon furcidens</name>
    <name type="common">goldbreast splitfin</name>
    <dbReference type="NCBI Taxonomy" id="33524"/>
    <lineage>
        <taxon>Eukaryota</taxon>
        <taxon>Metazoa</taxon>
        <taxon>Chordata</taxon>
        <taxon>Craniata</taxon>
        <taxon>Vertebrata</taxon>
        <taxon>Euteleostomi</taxon>
        <taxon>Actinopterygii</taxon>
        <taxon>Neopterygii</taxon>
        <taxon>Teleostei</taxon>
        <taxon>Neoteleostei</taxon>
        <taxon>Acanthomorphata</taxon>
        <taxon>Ovalentaria</taxon>
        <taxon>Atherinomorphae</taxon>
        <taxon>Cyprinodontiformes</taxon>
        <taxon>Goodeidae</taxon>
        <taxon>Ilyodon</taxon>
    </lineage>
</organism>
<gene>
    <name evidence="1" type="ORF">ILYODFUR_014214</name>
</gene>
<proteinExistence type="predicted"/>
<dbReference type="Proteomes" id="UP001482620">
    <property type="component" value="Unassembled WGS sequence"/>
</dbReference>
<evidence type="ECO:0000313" key="1">
    <source>
        <dbReference type="EMBL" id="MEQ2255474.1"/>
    </source>
</evidence>
<dbReference type="EMBL" id="JAHRIQ010105458">
    <property type="protein sequence ID" value="MEQ2255474.1"/>
    <property type="molecule type" value="Genomic_DNA"/>
</dbReference>
<keyword evidence="2" id="KW-1185">Reference proteome</keyword>
<protein>
    <submittedName>
        <fullName evidence="1">Uncharacterized protein</fullName>
    </submittedName>
</protein>
<comment type="caution">
    <text evidence="1">The sequence shown here is derived from an EMBL/GenBank/DDBJ whole genome shotgun (WGS) entry which is preliminary data.</text>
</comment>
<name>A0ABV0VEG5_9TELE</name>
<sequence>MVTWIVMGCERDTSGEIVKAVGSVLLKLESIYNVSCKCVDDLVEQLQFICTSSTEYISKLVSDIFTKNSCAIEAIVSELVDKLHHSNPFTAVLGPDGLPHACGSYI</sequence>
<reference evidence="1 2" key="1">
    <citation type="submission" date="2021-06" db="EMBL/GenBank/DDBJ databases">
        <authorList>
            <person name="Palmer J.M."/>
        </authorList>
    </citation>
    <scope>NUCLEOTIDE SEQUENCE [LARGE SCALE GENOMIC DNA]</scope>
    <source>
        <strain evidence="2">if_2019</strain>
        <tissue evidence="1">Muscle</tissue>
    </source>
</reference>
<evidence type="ECO:0000313" key="2">
    <source>
        <dbReference type="Proteomes" id="UP001482620"/>
    </source>
</evidence>